<dbReference type="EC" id="2.3.1.38" evidence="8"/>
<comment type="catalytic activity">
    <reaction evidence="38">
        <text>(2E)-hexenoyl-[ACP] + NADPH + H(+) = hexanoyl-[ACP] + NADP(+)</text>
        <dbReference type="Rhea" id="RHEA:41832"/>
        <dbReference type="Rhea" id="RHEA-COMP:9631"/>
        <dbReference type="Rhea" id="RHEA-COMP:9632"/>
        <dbReference type="ChEBI" id="CHEBI:15378"/>
        <dbReference type="ChEBI" id="CHEBI:57783"/>
        <dbReference type="ChEBI" id="CHEBI:58349"/>
        <dbReference type="ChEBI" id="CHEBI:78458"/>
        <dbReference type="ChEBI" id="CHEBI:78459"/>
    </reaction>
    <physiologicalReaction direction="left-to-right" evidence="38">
        <dbReference type="Rhea" id="RHEA:41833"/>
    </physiologicalReaction>
</comment>
<dbReference type="InterPro" id="IPR013968">
    <property type="entry name" value="PKS_KR"/>
</dbReference>
<keyword evidence="17" id="KW-0456">Lyase</keyword>
<dbReference type="Proteomes" id="UP000183832">
    <property type="component" value="Unassembled WGS sequence"/>
</dbReference>
<dbReference type="Pfam" id="PF16197">
    <property type="entry name" value="KAsynt_C_assoc"/>
    <property type="match status" value="1"/>
</dbReference>
<keyword evidence="18" id="KW-0511">Multifunctional enzyme</keyword>
<evidence type="ECO:0000256" key="5">
    <source>
        <dbReference type="ARBA" id="ARBA00012948"/>
    </source>
</evidence>
<dbReference type="PANTHER" id="PTHR43775:SF23">
    <property type="entry name" value="FATTY ACID SYNTHASE 3"/>
    <property type="match status" value="1"/>
</dbReference>
<evidence type="ECO:0000256" key="14">
    <source>
        <dbReference type="ARBA" id="ARBA00022799"/>
    </source>
</evidence>
<comment type="catalytic activity">
    <reaction evidence="21">
        <text>(3R)-hydroxyhexanoyl-[ACP] = (2E)-hexenoyl-[ACP] + H2O</text>
        <dbReference type="Rhea" id="RHEA:41828"/>
        <dbReference type="Rhea" id="RHEA-COMP:9630"/>
        <dbReference type="Rhea" id="RHEA-COMP:9631"/>
        <dbReference type="ChEBI" id="CHEBI:15377"/>
        <dbReference type="ChEBI" id="CHEBI:78457"/>
        <dbReference type="ChEBI" id="CHEBI:78458"/>
    </reaction>
    <physiologicalReaction direction="left-to-right" evidence="21">
        <dbReference type="Rhea" id="RHEA:41829"/>
    </physiologicalReaction>
</comment>
<evidence type="ECO:0000256" key="26">
    <source>
        <dbReference type="ARBA" id="ARBA00023401"/>
    </source>
</evidence>
<dbReference type="GO" id="GO:0004312">
    <property type="term" value="F:fatty acid synthase activity"/>
    <property type="evidence" value="ECO:0007669"/>
    <property type="project" value="UniProtKB-EC"/>
</dbReference>
<comment type="catalytic activity">
    <reaction evidence="51">
        <text>(2E)-octadecenoyl-[ACP] + NADPH + H(+) = octadecanoyl-[ACP] + NADP(+)</text>
        <dbReference type="Rhea" id="RHEA:41928"/>
        <dbReference type="Rhea" id="RHEA-COMP:9655"/>
        <dbReference type="Rhea" id="RHEA-COMP:9656"/>
        <dbReference type="ChEBI" id="CHEBI:15378"/>
        <dbReference type="ChEBI" id="CHEBI:57783"/>
        <dbReference type="ChEBI" id="CHEBI:58349"/>
        <dbReference type="ChEBI" id="CHEBI:78489"/>
        <dbReference type="ChEBI" id="CHEBI:78495"/>
    </reaction>
    <physiologicalReaction direction="left-to-right" evidence="51">
        <dbReference type="Rhea" id="RHEA:41929"/>
    </physiologicalReaction>
</comment>
<evidence type="ECO:0000256" key="38">
    <source>
        <dbReference type="ARBA" id="ARBA00047897"/>
    </source>
</evidence>
<evidence type="ECO:0000256" key="8">
    <source>
        <dbReference type="ARBA" id="ARBA00013256"/>
    </source>
</evidence>
<evidence type="ECO:0000256" key="36">
    <source>
        <dbReference type="ARBA" id="ARBA00047578"/>
    </source>
</evidence>
<dbReference type="EC" id="3.1.2.14" evidence="3"/>
<dbReference type="GO" id="GO:0006633">
    <property type="term" value="P:fatty acid biosynthetic process"/>
    <property type="evidence" value="ECO:0007669"/>
    <property type="project" value="UniProtKB-UniPathway"/>
</dbReference>
<comment type="catalytic activity">
    <reaction evidence="45">
        <text>a fatty acyl-[ACP] + malonyl-[ACP] + H(+) = a 3-oxoacyl-[ACP] + holo-[ACP] + CO2</text>
        <dbReference type="Rhea" id="RHEA:22836"/>
        <dbReference type="Rhea" id="RHEA-COMP:9623"/>
        <dbReference type="Rhea" id="RHEA-COMP:9685"/>
        <dbReference type="Rhea" id="RHEA-COMP:9916"/>
        <dbReference type="Rhea" id="RHEA-COMP:14125"/>
        <dbReference type="ChEBI" id="CHEBI:15378"/>
        <dbReference type="ChEBI" id="CHEBI:16526"/>
        <dbReference type="ChEBI" id="CHEBI:64479"/>
        <dbReference type="ChEBI" id="CHEBI:78449"/>
        <dbReference type="ChEBI" id="CHEBI:78776"/>
        <dbReference type="ChEBI" id="CHEBI:138651"/>
        <dbReference type="EC" id="2.3.1.41"/>
    </reaction>
    <physiologicalReaction direction="left-to-right" evidence="45">
        <dbReference type="Rhea" id="RHEA:22837"/>
    </physiologicalReaction>
</comment>
<dbReference type="CDD" id="cd05195">
    <property type="entry name" value="enoyl_red"/>
    <property type="match status" value="1"/>
</dbReference>
<evidence type="ECO:0000256" key="49">
    <source>
        <dbReference type="ARBA" id="ARBA00048704"/>
    </source>
</evidence>
<dbReference type="EC" id="4.2.1.59" evidence="6"/>
<evidence type="ECO:0000256" key="6">
    <source>
        <dbReference type="ARBA" id="ARBA00013167"/>
    </source>
</evidence>
<protein>
    <recommendedName>
        <fullName evidence="10">Fatty acid synthase</fullName>
        <ecNumber evidence="5">1.1.1.100</ecNumber>
        <ecNumber evidence="2">1.3.1.39</ecNumber>
        <ecNumber evidence="8">2.3.1.38</ecNumber>
        <ecNumber evidence="9">2.3.1.39</ecNumber>
        <ecNumber evidence="7">2.3.1.41</ecNumber>
        <ecNumber evidence="4">2.3.1.85</ecNumber>
        <ecNumber evidence="3">3.1.2.14</ecNumber>
        <ecNumber evidence="6">4.2.1.59</ecNumber>
    </recommendedName>
</protein>
<keyword evidence="15" id="KW-0663">Pyridoxal phosphate</keyword>
<dbReference type="Gene3D" id="3.40.47.10">
    <property type="match status" value="1"/>
</dbReference>
<organism evidence="62 63">
    <name type="scientific">Clunio marinus</name>
    <dbReference type="NCBI Taxonomy" id="568069"/>
    <lineage>
        <taxon>Eukaryota</taxon>
        <taxon>Metazoa</taxon>
        <taxon>Ecdysozoa</taxon>
        <taxon>Arthropoda</taxon>
        <taxon>Hexapoda</taxon>
        <taxon>Insecta</taxon>
        <taxon>Pterygota</taxon>
        <taxon>Neoptera</taxon>
        <taxon>Endopterygota</taxon>
        <taxon>Diptera</taxon>
        <taxon>Nematocera</taxon>
        <taxon>Chironomoidea</taxon>
        <taxon>Chironomidae</taxon>
        <taxon>Clunio</taxon>
    </lineage>
</organism>
<dbReference type="UniPathway" id="UPA00094"/>
<comment type="catalytic activity">
    <reaction evidence="19">
        <text>(3R)-hydroxyoctanoyl-[ACP] = (2E)-octenoyl-[ACP] + H2O</text>
        <dbReference type="Rhea" id="RHEA:41844"/>
        <dbReference type="Rhea" id="RHEA-COMP:9634"/>
        <dbReference type="Rhea" id="RHEA-COMP:9635"/>
        <dbReference type="ChEBI" id="CHEBI:15377"/>
        <dbReference type="ChEBI" id="CHEBI:78461"/>
        <dbReference type="ChEBI" id="CHEBI:78462"/>
    </reaction>
    <physiologicalReaction direction="left-to-right" evidence="19">
        <dbReference type="Rhea" id="RHEA:41845"/>
    </physiologicalReaction>
</comment>
<dbReference type="InterPro" id="IPR042104">
    <property type="entry name" value="PKS_dehydratase_sf"/>
</dbReference>
<evidence type="ECO:0000313" key="63">
    <source>
        <dbReference type="Proteomes" id="UP000183832"/>
    </source>
</evidence>
<dbReference type="InterPro" id="IPR020841">
    <property type="entry name" value="PKS_Beta-ketoAc_synthase_dom"/>
</dbReference>
<comment type="catalytic activity">
    <reaction evidence="37">
        <text>(2E)-hexadecenoyl-[ACP] + NADPH + H(+) = hexadecanoyl-[ACP] + NADP(+)</text>
        <dbReference type="Rhea" id="RHEA:41912"/>
        <dbReference type="Rhea" id="RHEA-COMP:9651"/>
        <dbReference type="Rhea" id="RHEA-COMP:9652"/>
        <dbReference type="ChEBI" id="CHEBI:15378"/>
        <dbReference type="ChEBI" id="CHEBI:57783"/>
        <dbReference type="ChEBI" id="CHEBI:58349"/>
        <dbReference type="ChEBI" id="CHEBI:78481"/>
        <dbReference type="ChEBI" id="CHEBI:78483"/>
    </reaction>
    <physiologicalReaction direction="left-to-right" evidence="37">
        <dbReference type="Rhea" id="RHEA:41913"/>
    </physiologicalReaction>
</comment>
<dbReference type="SUPFAM" id="SSF53474">
    <property type="entry name" value="alpha/beta-Hydrolases"/>
    <property type="match status" value="1"/>
</dbReference>
<comment type="catalytic activity">
    <reaction evidence="39">
        <text>3-oxobutanoyl-[ACP] + NADPH + H(+) = (3R)-hydroxybutanoyl-[ACP] + NADP(+)</text>
        <dbReference type="Rhea" id="RHEA:41804"/>
        <dbReference type="Rhea" id="RHEA-COMP:9625"/>
        <dbReference type="Rhea" id="RHEA-COMP:9626"/>
        <dbReference type="ChEBI" id="CHEBI:15378"/>
        <dbReference type="ChEBI" id="CHEBI:57783"/>
        <dbReference type="ChEBI" id="CHEBI:58349"/>
        <dbReference type="ChEBI" id="CHEBI:78450"/>
        <dbReference type="ChEBI" id="CHEBI:78451"/>
    </reaction>
    <physiologicalReaction direction="left-to-right" evidence="39">
        <dbReference type="Rhea" id="RHEA:41805"/>
    </physiologicalReaction>
</comment>
<dbReference type="Pfam" id="PF13602">
    <property type="entry name" value="ADH_zinc_N_2"/>
    <property type="match status" value="1"/>
</dbReference>
<comment type="catalytic activity">
    <reaction evidence="46">
        <text>3-oxohexanoyl-[ACP] + NADPH + H(+) = (3R)-hydroxyhexanoyl-[ACP] + NADP(+)</text>
        <dbReference type="Rhea" id="RHEA:41824"/>
        <dbReference type="Rhea" id="RHEA-COMP:9629"/>
        <dbReference type="Rhea" id="RHEA-COMP:9630"/>
        <dbReference type="ChEBI" id="CHEBI:15378"/>
        <dbReference type="ChEBI" id="CHEBI:57783"/>
        <dbReference type="ChEBI" id="CHEBI:58349"/>
        <dbReference type="ChEBI" id="CHEBI:78456"/>
        <dbReference type="ChEBI" id="CHEBI:78457"/>
    </reaction>
    <physiologicalReaction direction="left-to-right" evidence="46">
        <dbReference type="Rhea" id="RHEA:41825"/>
    </physiologicalReaction>
</comment>
<keyword evidence="14" id="KW-0702">S-nitrosylation</keyword>
<evidence type="ECO:0000259" key="60">
    <source>
        <dbReference type="PROSITE" id="PS50075"/>
    </source>
</evidence>
<evidence type="ECO:0000256" key="47">
    <source>
        <dbReference type="ARBA" id="ARBA00048650"/>
    </source>
</evidence>
<comment type="catalytic activity">
    <reaction evidence="41">
        <text>hexadecanoyl-[ACP] + malonyl-[ACP] + H(+) = 3-oxooctadecanoyl-[ACP] + holo-[ACP] + CO2</text>
        <dbReference type="Rhea" id="RHEA:41916"/>
        <dbReference type="Rhea" id="RHEA-COMP:9623"/>
        <dbReference type="Rhea" id="RHEA-COMP:9652"/>
        <dbReference type="Rhea" id="RHEA-COMP:9653"/>
        <dbReference type="Rhea" id="RHEA-COMP:9685"/>
        <dbReference type="ChEBI" id="CHEBI:15378"/>
        <dbReference type="ChEBI" id="CHEBI:16526"/>
        <dbReference type="ChEBI" id="CHEBI:64479"/>
        <dbReference type="ChEBI" id="CHEBI:78449"/>
        <dbReference type="ChEBI" id="CHEBI:78483"/>
        <dbReference type="ChEBI" id="CHEBI:78487"/>
    </reaction>
    <physiologicalReaction direction="left-to-right" evidence="41">
        <dbReference type="Rhea" id="RHEA:41917"/>
    </physiologicalReaction>
</comment>
<comment type="catalytic activity">
    <reaction evidence="20">
        <text>(3R)-hydroxydodecanoyl-[ACP] = (2E)-dodecenoyl-[ACP] + H2O</text>
        <dbReference type="Rhea" id="RHEA:41876"/>
        <dbReference type="Rhea" id="RHEA-COMP:9642"/>
        <dbReference type="Rhea" id="RHEA-COMP:9643"/>
        <dbReference type="ChEBI" id="CHEBI:15377"/>
        <dbReference type="ChEBI" id="CHEBI:78470"/>
        <dbReference type="ChEBI" id="CHEBI:78472"/>
    </reaction>
    <physiologicalReaction direction="left-to-right" evidence="20">
        <dbReference type="Rhea" id="RHEA:41877"/>
    </physiologicalReaction>
</comment>
<dbReference type="EC" id="2.3.1.39" evidence="9"/>
<comment type="catalytic activity">
    <reaction evidence="54">
        <text>3-oxododecanoyl-[ACP] + NADPH + H(+) = (3R)-hydroxydodecanoyl-[ACP] + NADP(+)</text>
        <dbReference type="Rhea" id="RHEA:41872"/>
        <dbReference type="Rhea" id="RHEA-COMP:9641"/>
        <dbReference type="Rhea" id="RHEA-COMP:9642"/>
        <dbReference type="ChEBI" id="CHEBI:15378"/>
        <dbReference type="ChEBI" id="CHEBI:57783"/>
        <dbReference type="ChEBI" id="CHEBI:58349"/>
        <dbReference type="ChEBI" id="CHEBI:78469"/>
        <dbReference type="ChEBI" id="CHEBI:78470"/>
    </reaction>
    <physiologicalReaction direction="left-to-right" evidence="54">
        <dbReference type="Rhea" id="RHEA:41873"/>
    </physiologicalReaction>
</comment>
<evidence type="ECO:0000256" key="28">
    <source>
        <dbReference type="ARBA" id="ARBA00023442"/>
    </source>
</evidence>
<dbReference type="Pfam" id="PF08659">
    <property type="entry name" value="KR"/>
    <property type="match status" value="1"/>
</dbReference>
<comment type="catalytic activity">
    <reaction evidence="31">
        <text>hexanoyl-[ACP] + malonyl-[ACP] + H(+) = 3-oxooctanoyl-[ACP] + holo-[ACP] + CO2</text>
        <dbReference type="Rhea" id="RHEA:41836"/>
        <dbReference type="Rhea" id="RHEA-COMP:9623"/>
        <dbReference type="Rhea" id="RHEA-COMP:9632"/>
        <dbReference type="Rhea" id="RHEA-COMP:9633"/>
        <dbReference type="Rhea" id="RHEA-COMP:9685"/>
        <dbReference type="ChEBI" id="CHEBI:15378"/>
        <dbReference type="ChEBI" id="CHEBI:16526"/>
        <dbReference type="ChEBI" id="CHEBI:64479"/>
        <dbReference type="ChEBI" id="CHEBI:78449"/>
        <dbReference type="ChEBI" id="CHEBI:78459"/>
        <dbReference type="ChEBI" id="CHEBI:78460"/>
    </reaction>
    <physiologicalReaction direction="left-to-right" evidence="31">
        <dbReference type="Rhea" id="RHEA:41837"/>
    </physiologicalReaction>
</comment>
<dbReference type="GO" id="GO:0004314">
    <property type="term" value="F:[acyl-carrier-protein] S-malonyltransferase activity"/>
    <property type="evidence" value="ECO:0007669"/>
    <property type="project" value="UniProtKB-EC"/>
</dbReference>
<comment type="catalytic activity">
    <reaction evidence="47">
        <text>a 2,3-saturated acyl-[ACP] + NADP(+) = a (2E)-enoyl-[ACP] + NADPH + H(+)</text>
        <dbReference type="Rhea" id="RHEA:22564"/>
        <dbReference type="Rhea" id="RHEA-COMP:9925"/>
        <dbReference type="Rhea" id="RHEA-COMP:9926"/>
        <dbReference type="ChEBI" id="CHEBI:15378"/>
        <dbReference type="ChEBI" id="CHEBI:57783"/>
        <dbReference type="ChEBI" id="CHEBI:58349"/>
        <dbReference type="ChEBI" id="CHEBI:78784"/>
        <dbReference type="ChEBI" id="CHEBI:78785"/>
        <dbReference type="EC" id="1.3.1.39"/>
    </reaction>
    <physiologicalReaction direction="right-to-left" evidence="47">
        <dbReference type="Rhea" id="RHEA:22566"/>
    </physiologicalReaction>
</comment>
<comment type="function">
    <text evidence="28">Fatty acid synthetase is a multifunctional enzyme that catalyzes the de novo biosynthesis of long-chain saturated fatty acids starting from acetyl-CoA and malonyl-CoA in the presence of NADPH. This multifunctional protein contains 7 catalytic activities and a site for the binding of the prosthetic group 4'-phosphopantetheine of the acyl carrier protein ([ACP]) domain.</text>
</comment>
<evidence type="ECO:0000256" key="22">
    <source>
        <dbReference type="ARBA" id="ARBA00023388"/>
    </source>
</evidence>
<dbReference type="SMART" id="SM00822">
    <property type="entry name" value="PKS_KR"/>
    <property type="match status" value="1"/>
</dbReference>
<dbReference type="InterPro" id="IPR036736">
    <property type="entry name" value="ACP-like_sf"/>
</dbReference>
<comment type="catalytic activity">
    <reaction evidence="52">
        <text>decanoyl-[ACP] + malonyl-[ACP] + H(+) = 3-oxododecanoyl-[ACP] + holo-[ACP] + CO2</text>
        <dbReference type="Rhea" id="RHEA:41868"/>
        <dbReference type="Rhea" id="RHEA-COMP:9623"/>
        <dbReference type="Rhea" id="RHEA-COMP:9640"/>
        <dbReference type="Rhea" id="RHEA-COMP:9641"/>
        <dbReference type="Rhea" id="RHEA-COMP:9685"/>
        <dbReference type="ChEBI" id="CHEBI:15378"/>
        <dbReference type="ChEBI" id="CHEBI:16526"/>
        <dbReference type="ChEBI" id="CHEBI:64479"/>
        <dbReference type="ChEBI" id="CHEBI:78449"/>
        <dbReference type="ChEBI" id="CHEBI:78468"/>
        <dbReference type="ChEBI" id="CHEBI:78469"/>
    </reaction>
    <physiologicalReaction direction="left-to-right" evidence="52">
        <dbReference type="Rhea" id="RHEA:41869"/>
    </physiologicalReaction>
</comment>
<dbReference type="InterPro" id="IPR036291">
    <property type="entry name" value="NAD(P)-bd_dom_sf"/>
</dbReference>
<gene>
    <name evidence="62" type="primary">similar to Fatty acid synthase</name>
    <name evidence="62" type="ORF">CLUMA_CG015087</name>
</gene>
<evidence type="ECO:0000256" key="53">
    <source>
        <dbReference type="ARBA" id="ARBA00049171"/>
    </source>
</evidence>
<evidence type="ECO:0000256" key="39">
    <source>
        <dbReference type="ARBA" id="ARBA00047953"/>
    </source>
</evidence>
<evidence type="ECO:0000256" key="40">
    <source>
        <dbReference type="ARBA" id="ARBA00047961"/>
    </source>
</evidence>
<evidence type="ECO:0000256" key="12">
    <source>
        <dbReference type="ARBA" id="ARBA00022553"/>
    </source>
</evidence>
<comment type="catalytic activity">
    <reaction evidence="50">
        <text>3-oxotetradecanoyl-[ACP] + NADPH + H(+) = (3R)-hydroxytetradecanoyl-[ACP] + NADP(+)</text>
        <dbReference type="Rhea" id="RHEA:41888"/>
        <dbReference type="Rhea" id="RHEA-COMP:9645"/>
        <dbReference type="Rhea" id="RHEA-COMP:9646"/>
        <dbReference type="ChEBI" id="CHEBI:15378"/>
        <dbReference type="ChEBI" id="CHEBI:57783"/>
        <dbReference type="ChEBI" id="CHEBI:58349"/>
        <dbReference type="ChEBI" id="CHEBI:78473"/>
        <dbReference type="ChEBI" id="CHEBI:78474"/>
    </reaction>
    <physiologicalReaction direction="left-to-right" evidence="50">
        <dbReference type="Rhea" id="RHEA:41889"/>
    </physiologicalReaction>
</comment>
<evidence type="ECO:0000256" key="56">
    <source>
        <dbReference type="ARBA" id="ARBA00049422"/>
    </source>
</evidence>
<comment type="pathway">
    <text evidence="1">Lipid metabolism.</text>
</comment>
<evidence type="ECO:0000256" key="52">
    <source>
        <dbReference type="ARBA" id="ARBA00049109"/>
    </source>
</evidence>
<evidence type="ECO:0000256" key="50">
    <source>
        <dbReference type="ARBA" id="ARBA00048935"/>
    </source>
</evidence>
<dbReference type="InterPro" id="IPR032821">
    <property type="entry name" value="PKS_assoc"/>
</dbReference>
<dbReference type="SUPFAM" id="SSF52151">
    <property type="entry name" value="FabD/lysophospholipase-like"/>
    <property type="match status" value="1"/>
</dbReference>
<dbReference type="Gene3D" id="3.30.70.3290">
    <property type="match status" value="1"/>
</dbReference>
<comment type="catalytic activity">
    <reaction evidence="56">
        <text>3-oxooctanoyl-[ACP] + NADPH + H(+) = (3R)-hydroxyoctanoyl-[ACP] + NADP(+)</text>
        <dbReference type="Rhea" id="RHEA:41840"/>
        <dbReference type="Rhea" id="RHEA-COMP:9633"/>
        <dbReference type="Rhea" id="RHEA-COMP:9634"/>
        <dbReference type="ChEBI" id="CHEBI:15378"/>
        <dbReference type="ChEBI" id="CHEBI:57783"/>
        <dbReference type="ChEBI" id="CHEBI:58349"/>
        <dbReference type="ChEBI" id="CHEBI:78460"/>
        <dbReference type="ChEBI" id="CHEBI:78461"/>
    </reaction>
    <physiologicalReaction direction="left-to-right" evidence="56">
        <dbReference type="Rhea" id="RHEA:41841"/>
    </physiologicalReaction>
</comment>
<dbReference type="SMART" id="SM00827">
    <property type="entry name" value="PKS_AT"/>
    <property type="match status" value="1"/>
</dbReference>
<comment type="catalytic activity">
    <reaction evidence="57">
        <text>butanoyl-[ACP] + malonyl-[ACP] + H(+) = 3-oxohexanoyl-[ACP] + holo-[ACP] + CO2</text>
        <dbReference type="Rhea" id="RHEA:41820"/>
        <dbReference type="Rhea" id="RHEA-COMP:9623"/>
        <dbReference type="Rhea" id="RHEA-COMP:9628"/>
        <dbReference type="Rhea" id="RHEA-COMP:9629"/>
        <dbReference type="Rhea" id="RHEA-COMP:9685"/>
        <dbReference type="ChEBI" id="CHEBI:15378"/>
        <dbReference type="ChEBI" id="CHEBI:16526"/>
        <dbReference type="ChEBI" id="CHEBI:64479"/>
        <dbReference type="ChEBI" id="CHEBI:78449"/>
        <dbReference type="ChEBI" id="CHEBI:78454"/>
        <dbReference type="ChEBI" id="CHEBI:78456"/>
    </reaction>
    <physiologicalReaction direction="left-to-right" evidence="57">
        <dbReference type="Rhea" id="RHEA:41821"/>
    </physiologicalReaction>
</comment>
<comment type="catalytic activity">
    <reaction evidence="27">
        <text>(3R)-hydroxybutanoyl-[ACP] = (2E)-butenoyl-[ACP] + H2O</text>
        <dbReference type="Rhea" id="RHEA:41808"/>
        <dbReference type="Rhea" id="RHEA-COMP:9626"/>
        <dbReference type="Rhea" id="RHEA-COMP:9627"/>
        <dbReference type="ChEBI" id="CHEBI:15377"/>
        <dbReference type="ChEBI" id="CHEBI:78451"/>
        <dbReference type="ChEBI" id="CHEBI:78453"/>
    </reaction>
    <physiologicalReaction direction="left-to-right" evidence="27">
        <dbReference type="Rhea" id="RHEA:41809"/>
    </physiologicalReaction>
</comment>
<dbReference type="InterPro" id="IPR049391">
    <property type="entry name" value="FAS_pseudo-KR"/>
</dbReference>
<evidence type="ECO:0000256" key="21">
    <source>
        <dbReference type="ARBA" id="ARBA00023373"/>
    </source>
</evidence>
<comment type="catalytic activity">
    <reaction evidence="24">
        <text>(3R)-hydroxytetradecanoyl-[ACP] = (2E)-tetradecenoyl-[ACP] + H2O</text>
        <dbReference type="Rhea" id="RHEA:41892"/>
        <dbReference type="Rhea" id="RHEA-COMP:9646"/>
        <dbReference type="Rhea" id="RHEA-COMP:9647"/>
        <dbReference type="ChEBI" id="CHEBI:15377"/>
        <dbReference type="ChEBI" id="CHEBI:78474"/>
        <dbReference type="ChEBI" id="CHEBI:78475"/>
    </reaction>
    <physiologicalReaction direction="left-to-right" evidence="24">
        <dbReference type="Rhea" id="RHEA:41893"/>
    </physiologicalReaction>
</comment>
<dbReference type="GO" id="GO:0031177">
    <property type="term" value="F:phosphopantetheine binding"/>
    <property type="evidence" value="ECO:0007669"/>
    <property type="project" value="InterPro"/>
</dbReference>
<comment type="catalytic activity">
    <reaction evidence="36">
        <text>dodecanoyl-[ACP] + malonyl-[ACP] + H(+) = 3-oxotetradecanoyl-[ACP] + holo-[ACP] + CO2</text>
        <dbReference type="Rhea" id="RHEA:41884"/>
        <dbReference type="Rhea" id="RHEA-COMP:9623"/>
        <dbReference type="Rhea" id="RHEA-COMP:9644"/>
        <dbReference type="Rhea" id="RHEA-COMP:9645"/>
        <dbReference type="Rhea" id="RHEA-COMP:9685"/>
        <dbReference type="ChEBI" id="CHEBI:15378"/>
        <dbReference type="ChEBI" id="CHEBI:16526"/>
        <dbReference type="ChEBI" id="CHEBI:64479"/>
        <dbReference type="ChEBI" id="CHEBI:65264"/>
        <dbReference type="ChEBI" id="CHEBI:78449"/>
        <dbReference type="ChEBI" id="CHEBI:78473"/>
    </reaction>
    <physiologicalReaction direction="left-to-right" evidence="36">
        <dbReference type="Rhea" id="RHEA:41885"/>
    </physiologicalReaction>
</comment>
<comment type="catalytic activity">
    <reaction evidence="33">
        <text>3-oxodecanoyl-[ACP] + NADPH + H(+) = (3R)-hydroxydecanoyl-[ACP] + NADP(+)</text>
        <dbReference type="Rhea" id="RHEA:41856"/>
        <dbReference type="Rhea" id="RHEA-COMP:9637"/>
        <dbReference type="Rhea" id="RHEA-COMP:9638"/>
        <dbReference type="ChEBI" id="CHEBI:15378"/>
        <dbReference type="ChEBI" id="CHEBI:57783"/>
        <dbReference type="ChEBI" id="CHEBI:58349"/>
        <dbReference type="ChEBI" id="CHEBI:78464"/>
        <dbReference type="ChEBI" id="CHEBI:78466"/>
    </reaction>
    <physiologicalReaction direction="left-to-right" evidence="33">
        <dbReference type="Rhea" id="RHEA:41857"/>
    </physiologicalReaction>
</comment>
<dbReference type="SUPFAM" id="SSF55048">
    <property type="entry name" value="Probable ACP-binding domain of malonyl-CoA ACP transacylase"/>
    <property type="match status" value="1"/>
</dbReference>
<dbReference type="Pfam" id="PF02801">
    <property type="entry name" value="Ketoacyl-synt_C"/>
    <property type="match status" value="1"/>
</dbReference>
<evidence type="ECO:0000256" key="45">
    <source>
        <dbReference type="ARBA" id="ARBA00048506"/>
    </source>
</evidence>
<evidence type="ECO:0000256" key="30">
    <source>
        <dbReference type="ARBA" id="ARBA00047300"/>
    </source>
</evidence>
<evidence type="ECO:0000256" key="48">
    <source>
        <dbReference type="ARBA" id="ARBA00048691"/>
    </source>
</evidence>
<comment type="catalytic activity">
    <reaction evidence="35">
        <text>(2E)-butenoyl-[ACP] + NADPH + H(+) = butanoyl-[ACP] + NADP(+)</text>
        <dbReference type="Rhea" id="RHEA:41812"/>
        <dbReference type="Rhea" id="RHEA-COMP:9627"/>
        <dbReference type="Rhea" id="RHEA-COMP:9628"/>
        <dbReference type="ChEBI" id="CHEBI:15378"/>
        <dbReference type="ChEBI" id="CHEBI:57783"/>
        <dbReference type="ChEBI" id="CHEBI:58349"/>
        <dbReference type="ChEBI" id="CHEBI:78453"/>
        <dbReference type="ChEBI" id="CHEBI:78454"/>
    </reaction>
    <physiologicalReaction direction="left-to-right" evidence="35">
        <dbReference type="Rhea" id="RHEA:41813"/>
    </physiologicalReaction>
</comment>
<dbReference type="PROSITE" id="PS52004">
    <property type="entry name" value="KS3_2"/>
    <property type="match status" value="1"/>
</dbReference>
<evidence type="ECO:0000256" key="34">
    <source>
        <dbReference type="ARBA" id="ARBA00047451"/>
    </source>
</evidence>
<keyword evidence="63" id="KW-1185">Reference proteome</keyword>
<dbReference type="GO" id="GO:0004315">
    <property type="term" value="F:3-oxoacyl-[acyl-carrier-protein] synthase activity"/>
    <property type="evidence" value="ECO:0007669"/>
    <property type="project" value="UniProtKB-EC"/>
</dbReference>
<evidence type="ECO:0000256" key="15">
    <source>
        <dbReference type="ARBA" id="ARBA00022898"/>
    </source>
</evidence>
<dbReference type="InterPro" id="IPR014031">
    <property type="entry name" value="Ketoacyl_synth_C"/>
</dbReference>
<dbReference type="GO" id="GO:0004316">
    <property type="term" value="F:3-oxoacyl-[acyl-carrier-protein] reductase (NADPH) activity"/>
    <property type="evidence" value="ECO:0007669"/>
    <property type="project" value="UniProtKB-EC"/>
</dbReference>
<dbReference type="CDD" id="cd08954">
    <property type="entry name" value="KR_1_FAS_SDR_x"/>
    <property type="match status" value="1"/>
</dbReference>
<feature type="domain" description="Carrier" evidence="60">
    <location>
        <begin position="1981"/>
        <end position="2072"/>
    </location>
</feature>
<evidence type="ECO:0000256" key="24">
    <source>
        <dbReference type="ARBA" id="ARBA00023398"/>
    </source>
</evidence>
<dbReference type="InterPro" id="IPR014043">
    <property type="entry name" value="Acyl_transferase_dom"/>
</dbReference>
<dbReference type="InterPro" id="IPR001227">
    <property type="entry name" value="Ac_transferase_dom_sf"/>
</dbReference>
<dbReference type="Pfam" id="PF00698">
    <property type="entry name" value="Acyl_transf_1"/>
    <property type="match status" value="1"/>
</dbReference>
<dbReference type="InterPro" id="IPR001031">
    <property type="entry name" value="Thioesterase"/>
</dbReference>
<dbReference type="EC" id="2.3.1.85" evidence="4"/>
<dbReference type="CDD" id="cd00833">
    <property type="entry name" value="PKS"/>
    <property type="match status" value="1"/>
</dbReference>
<dbReference type="InterPro" id="IPR011032">
    <property type="entry name" value="GroES-like_sf"/>
</dbReference>
<evidence type="ECO:0000256" key="27">
    <source>
        <dbReference type="ARBA" id="ARBA00023402"/>
    </source>
</evidence>
<evidence type="ECO:0000256" key="35">
    <source>
        <dbReference type="ARBA" id="ARBA00047500"/>
    </source>
</evidence>
<dbReference type="STRING" id="568069.A0A1J1IRA4"/>
<dbReference type="Pfam" id="PF21149">
    <property type="entry name" value="FAS_pseudo-KR"/>
    <property type="match status" value="1"/>
</dbReference>
<evidence type="ECO:0000259" key="61">
    <source>
        <dbReference type="PROSITE" id="PS52004"/>
    </source>
</evidence>
<evidence type="ECO:0000256" key="23">
    <source>
        <dbReference type="ARBA" id="ARBA00023394"/>
    </source>
</evidence>
<dbReference type="Gene3D" id="1.10.1200.10">
    <property type="entry name" value="ACP-like"/>
    <property type="match status" value="1"/>
</dbReference>
<evidence type="ECO:0000256" key="55">
    <source>
        <dbReference type="ARBA" id="ARBA00049414"/>
    </source>
</evidence>
<dbReference type="InterPro" id="IPR057326">
    <property type="entry name" value="KR_dom"/>
</dbReference>
<evidence type="ECO:0000256" key="37">
    <source>
        <dbReference type="ARBA" id="ARBA00047810"/>
    </source>
</evidence>
<evidence type="ECO:0000256" key="19">
    <source>
        <dbReference type="ARBA" id="ARBA00023332"/>
    </source>
</evidence>
<dbReference type="InterPro" id="IPR050091">
    <property type="entry name" value="PKS_NRPS_Biosynth_Enz"/>
</dbReference>
<dbReference type="Gene3D" id="3.40.50.720">
    <property type="entry name" value="NAD(P)-binding Rossmann-like Domain"/>
    <property type="match status" value="1"/>
</dbReference>
<comment type="catalytic activity">
    <reaction evidence="58">
        <text>(2E)-decenoyl-[ACP] + NADPH + H(+) = decanoyl-[ACP] + NADP(+)</text>
        <dbReference type="Rhea" id="RHEA:41864"/>
        <dbReference type="Rhea" id="RHEA-COMP:9639"/>
        <dbReference type="Rhea" id="RHEA-COMP:9640"/>
        <dbReference type="ChEBI" id="CHEBI:15378"/>
        <dbReference type="ChEBI" id="CHEBI:57783"/>
        <dbReference type="ChEBI" id="CHEBI:58349"/>
        <dbReference type="ChEBI" id="CHEBI:78467"/>
        <dbReference type="ChEBI" id="CHEBI:78468"/>
    </reaction>
    <physiologicalReaction direction="left-to-right" evidence="58">
        <dbReference type="Rhea" id="RHEA:41865"/>
    </physiologicalReaction>
</comment>
<evidence type="ECO:0000256" key="42">
    <source>
        <dbReference type="ARBA" id="ARBA00048281"/>
    </source>
</evidence>
<comment type="catalytic activity">
    <reaction evidence="30">
        <text>3-oxooctadecanoyl-[ACP] + NADPH + H(+) = (3R)-hydroxyoctadecanoyl-[ACP] + NADP(+)</text>
        <dbReference type="Rhea" id="RHEA:41920"/>
        <dbReference type="Rhea" id="RHEA-COMP:9653"/>
        <dbReference type="Rhea" id="RHEA-COMP:9654"/>
        <dbReference type="ChEBI" id="CHEBI:15378"/>
        <dbReference type="ChEBI" id="CHEBI:57783"/>
        <dbReference type="ChEBI" id="CHEBI:58349"/>
        <dbReference type="ChEBI" id="CHEBI:78487"/>
        <dbReference type="ChEBI" id="CHEBI:78488"/>
    </reaction>
    <physiologicalReaction direction="left-to-right" evidence="30">
        <dbReference type="Rhea" id="RHEA:41921"/>
    </physiologicalReaction>
</comment>
<comment type="catalytic activity">
    <reaction evidence="32">
        <text>a (3R)-hydroxyacyl-[ACP] + NADP(+) = a 3-oxoacyl-[ACP] + NADPH + H(+)</text>
        <dbReference type="Rhea" id="RHEA:17397"/>
        <dbReference type="Rhea" id="RHEA-COMP:9916"/>
        <dbReference type="Rhea" id="RHEA-COMP:9945"/>
        <dbReference type="ChEBI" id="CHEBI:15378"/>
        <dbReference type="ChEBI" id="CHEBI:57783"/>
        <dbReference type="ChEBI" id="CHEBI:58349"/>
        <dbReference type="ChEBI" id="CHEBI:78776"/>
        <dbReference type="ChEBI" id="CHEBI:78827"/>
        <dbReference type="EC" id="1.1.1.100"/>
    </reaction>
    <physiologicalReaction direction="right-to-left" evidence="32">
        <dbReference type="Rhea" id="RHEA:17399"/>
    </physiologicalReaction>
</comment>
<dbReference type="SUPFAM" id="SSF50129">
    <property type="entry name" value="GroES-like"/>
    <property type="match status" value="1"/>
</dbReference>
<proteinExistence type="predicted"/>
<evidence type="ECO:0000256" key="57">
    <source>
        <dbReference type="ARBA" id="ARBA00049449"/>
    </source>
</evidence>
<dbReference type="SUPFAM" id="SSF51735">
    <property type="entry name" value="NAD(P)-binding Rossmann-fold domains"/>
    <property type="match status" value="2"/>
</dbReference>
<evidence type="ECO:0000256" key="25">
    <source>
        <dbReference type="ARBA" id="ARBA00023399"/>
    </source>
</evidence>
<keyword evidence="16" id="KW-0007">Acetylation</keyword>
<dbReference type="SMART" id="SM00825">
    <property type="entry name" value="PKS_KS"/>
    <property type="match status" value="1"/>
</dbReference>
<comment type="catalytic activity">
    <reaction evidence="34">
        <text>tetradecanoyl-[ACP] + malonyl-[ACP] + H(+) = 3-oxohexadecanoyl-[ACP] + holo-[ACP] + CO2</text>
        <dbReference type="Rhea" id="RHEA:41900"/>
        <dbReference type="Rhea" id="RHEA-COMP:9623"/>
        <dbReference type="Rhea" id="RHEA-COMP:9648"/>
        <dbReference type="Rhea" id="RHEA-COMP:9649"/>
        <dbReference type="Rhea" id="RHEA-COMP:9685"/>
        <dbReference type="ChEBI" id="CHEBI:15378"/>
        <dbReference type="ChEBI" id="CHEBI:16526"/>
        <dbReference type="ChEBI" id="CHEBI:64479"/>
        <dbReference type="ChEBI" id="CHEBI:78449"/>
        <dbReference type="ChEBI" id="CHEBI:78477"/>
        <dbReference type="ChEBI" id="CHEBI:78478"/>
    </reaction>
    <physiologicalReaction direction="left-to-right" evidence="34">
        <dbReference type="Rhea" id="RHEA:41901"/>
    </physiologicalReaction>
</comment>
<evidence type="ECO:0000256" key="1">
    <source>
        <dbReference type="ARBA" id="ARBA00005189"/>
    </source>
</evidence>
<evidence type="ECO:0000256" key="18">
    <source>
        <dbReference type="ARBA" id="ARBA00023268"/>
    </source>
</evidence>
<dbReference type="EC" id="1.1.1.100" evidence="5"/>
<comment type="catalytic activity">
    <reaction evidence="23">
        <text>a (3R)-hydroxyacyl-[ACP] = a (2E)-enoyl-[ACP] + H2O</text>
        <dbReference type="Rhea" id="RHEA:13097"/>
        <dbReference type="Rhea" id="RHEA-COMP:9925"/>
        <dbReference type="Rhea" id="RHEA-COMP:9945"/>
        <dbReference type="ChEBI" id="CHEBI:15377"/>
        <dbReference type="ChEBI" id="CHEBI:78784"/>
        <dbReference type="ChEBI" id="CHEBI:78827"/>
        <dbReference type="EC" id="4.2.1.59"/>
    </reaction>
    <physiologicalReaction direction="left-to-right" evidence="23">
        <dbReference type="Rhea" id="RHEA:13098"/>
    </physiologicalReaction>
</comment>
<comment type="catalytic activity">
    <reaction evidence="25">
        <text>(3R)-hydroxyoctadecanoyl-[ACP] = (2E)-octadecenoyl-[ACP] + H2O</text>
        <dbReference type="Rhea" id="RHEA:41924"/>
        <dbReference type="Rhea" id="RHEA-COMP:9654"/>
        <dbReference type="Rhea" id="RHEA-COMP:9655"/>
        <dbReference type="ChEBI" id="CHEBI:15377"/>
        <dbReference type="ChEBI" id="CHEBI:78488"/>
        <dbReference type="ChEBI" id="CHEBI:78489"/>
    </reaction>
    <physiologicalReaction direction="left-to-right" evidence="25">
        <dbReference type="Rhea" id="RHEA:41925"/>
    </physiologicalReaction>
</comment>
<comment type="catalytic activity">
    <reaction evidence="49">
        <text>hexadecanoyl-[ACP] + H2O = hexadecanoate + holo-[ACP] + H(+)</text>
        <dbReference type="Rhea" id="RHEA:41932"/>
        <dbReference type="Rhea" id="RHEA-COMP:9652"/>
        <dbReference type="Rhea" id="RHEA-COMP:9685"/>
        <dbReference type="ChEBI" id="CHEBI:7896"/>
        <dbReference type="ChEBI" id="CHEBI:15377"/>
        <dbReference type="ChEBI" id="CHEBI:15378"/>
        <dbReference type="ChEBI" id="CHEBI:64479"/>
        <dbReference type="ChEBI" id="CHEBI:78483"/>
        <dbReference type="EC" id="3.1.2.14"/>
    </reaction>
    <physiologicalReaction direction="left-to-right" evidence="49">
        <dbReference type="Rhea" id="RHEA:41933"/>
    </physiologicalReaction>
</comment>
<keyword evidence="13" id="KW-0808">Transferase</keyword>
<evidence type="ECO:0000256" key="20">
    <source>
        <dbReference type="ARBA" id="ARBA00023351"/>
    </source>
</evidence>
<dbReference type="PROSITE" id="PS50075">
    <property type="entry name" value="CARRIER"/>
    <property type="match status" value="1"/>
</dbReference>
<comment type="catalytic activity">
    <reaction evidence="55">
        <text>3-oxohexadecanoyl-[ACP] + NADPH + H(+) = (3R)-hydroxyhexadecanoyl-[ACP] + NADP(+)</text>
        <dbReference type="Rhea" id="RHEA:41904"/>
        <dbReference type="Rhea" id="RHEA-COMP:9649"/>
        <dbReference type="Rhea" id="RHEA-COMP:9650"/>
        <dbReference type="ChEBI" id="CHEBI:15378"/>
        <dbReference type="ChEBI" id="CHEBI:57783"/>
        <dbReference type="ChEBI" id="CHEBI:58349"/>
        <dbReference type="ChEBI" id="CHEBI:78478"/>
        <dbReference type="ChEBI" id="CHEBI:78480"/>
    </reaction>
    <physiologicalReaction direction="left-to-right" evidence="55">
        <dbReference type="Rhea" id="RHEA:41905"/>
    </physiologicalReaction>
</comment>
<dbReference type="Gene3D" id="3.10.129.110">
    <property type="entry name" value="Polyketide synthase dehydratase"/>
    <property type="match status" value="1"/>
</dbReference>
<dbReference type="InterPro" id="IPR020806">
    <property type="entry name" value="PKS_PP-bd"/>
</dbReference>
<evidence type="ECO:0000256" key="33">
    <source>
        <dbReference type="ARBA" id="ARBA00047440"/>
    </source>
</evidence>
<comment type="catalytic activity">
    <reaction evidence="29">
        <text>acetyl-CoA + n malonyl-CoA + 2n NADPH + 2n H(+) = a long-chain fatty acid + (n+1) CoA + n CO2 + 2n NADP(+).</text>
        <dbReference type="EC" id="2.3.1.85"/>
    </reaction>
</comment>
<accession>A0A1J1IRA4</accession>
<comment type="catalytic activity">
    <reaction evidence="59">
        <text>octanoyl-[ACP] + malonyl-[ACP] + H(+) = 3-oxodecanoyl-[ACP] + holo-[ACP] + CO2</text>
        <dbReference type="Rhea" id="RHEA:41852"/>
        <dbReference type="Rhea" id="RHEA-COMP:9623"/>
        <dbReference type="Rhea" id="RHEA-COMP:9636"/>
        <dbReference type="Rhea" id="RHEA-COMP:9637"/>
        <dbReference type="Rhea" id="RHEA-COMP:9685"/>
        <dbReference type="ChEBI" id="CHEBI:15378"/>
        <dbReference type="ChEBI" id="CHEBI:16526"/>
        <dbReference type="ChEBI" id="CHEBI:64479"/>
        <dbReference type="ChEBI" id="CHEBI:78449"/>
        <dbReference type="ChEBI" id="CHEBI:78463"/>
        <dbReference type="ChEBI" id="CHEBI:78464"/>
    </reaction>
    <physiologicalReaction direction="left-to-right" evidence="59">
        <dbReference type="Rhea" id="RHEA:41853"/>
    </physiologicalReaction>
</comment>
<dbReference type="InterPro" id="IPR009081">
    <property type="entry name" value="PP-bd_ACP"/>
</dbReference>
<evidence type="ECO:0000256" key="51">
    <source>
        <dbReference type="ARBA" id="ARBA00049019"/>
    </source>
</evidence>
<dbReference type="GO" id="GO:0004313">
    <property type="term" value="F:[acyl-carrier-protein] S-acetyltransferase activity"/>
    <property type="evidence" value="ECO:0007669"/>
    <property type="project" value="UniProtKB-EC"/>
</dbReference>
<evidence type="ECO:0000256" key="59">
    <source>
        <dbReference type="ARBA" id="ARBA00049533"/>
    </source>
</evidence>
<dbReference type="InterPro" id="IPR020843">
    <property type="entry name" value="ER"/>
</dbReference>
<dbReference type="InterPro" id="IPR029058">
    <property type="entry name" value="AB_hydrolase_fold"/>
</dbReference>
<dbReference type="EC" id="2.3.1.41" evidence="7"/>
<evidence type="ECO:0000256" key="29">
    <source>
        <dbReference type="ARBA" id="ARBA00044883"/>
    </source>
</evidence>
<keyword evidence="12" id="KW-0597">Phosphoprotein</keyword>
<dbReference type="SMART" id="SM00823">
    <property type="entry name" value="PKS_PP"/>
    <property type="match status" value="1"/>
</dbReference>
<sequence>MENYDENEGYTMHGEKVVISGISGRFPNSNNLRELSHNLYNKVDMVDDVESRWKDFHPEVPPRSGKINNLHKFDASFFSIHNRLAHITDPQARILLEHCYEAILDAGVSPQSLIGSRTGVFIGVSNSDSKDMFIFKVPTKDGNGITGNANFYLANRVSFALGLCGPSFIVDTACSSSAYALDLAFKCLQDGSCDAALVGGTQLSLNITTTTEFKRGRILAADGICRPFDKEATGFSRSDTIGVLFLQKLKDSKRIYAHVLTINTNNDGFKLEGTSFPSRYRQQQLFEECFAKLKINPNLIDYVEAHSTGTIIGDSEEVSAIDGAFCKDRQKPLIIGSVKSNLGHTEAASAIASIAKVVLTFENQIIPPNINLRELRDDISAFAEGRIRVPIEPESFLGQFIALNSFGLGGANAQAIFKGNSKSKINNGIPNDKLHRLICWAGRTEEAIDSILDDVLSRPLDVEHIALLQSSQVMTSSSNIYRGFGIFESNGKENAKCIHRNVQHFNTAKRPNVWVYSGIGSQWVGMGKDLMKIPRFAESIEICHNILIPKDINIKEIISSADKRIFENILNSYVGITAIEIALTDVLKSLGLQPDYIIGHSVGEICCAYCDGCLTIEEAMLVAHARGSSNENTKVILGGMAAIGLNHKEVLKLIPKDIDIACHNSNDSTTISGPKKSIECFVEELSSKNIFAKEIECSGVPLHSRYIKEMGANFYKQLTKIIRHQKRRSTKWLSSTYPMDEWGKEEAQYSGVKYHTNNLLHPVYFQEVLEQLPEDIISIEIAPHGLLKPLLKRSFKNGTHFNLTQRNETNGCDYLMNILGQIFQNGMDFDASKLYPPVEFPVSRGTPMIAPVIKWNHSEDFMVAIMKTFDWFDKRSVLINISDKDYEHIQGHVIDGKFLFPGTGLIFLVWETFSMMNGCKQENFSVIFEEVKFLRATNLTKNQDIILTISIHKASGMFEVTEGQSAVAIGVVKANEDPEMSRFTPPDYDDNFTLLENDFYKEMRLRGYNHHGLFRAIRESRNDGLRGKIQWNNDWMTFIDCLLQFKVLKNESRMLVLPTKFRKLIINPFIHHEIISKSSDKLIDVMTCPYSNIIQAGGVEIHDFEGSTVNRRRPQADPILESYKFIPHISSNSFLISDMDAVKFCTQILLENAAVTKIVSVEIDAKDDKDPLSECIHEAISNVPMVTSTTNYLTSRKLSIDNVNVVHNDLWEFENVHLIVKSECLDDNEFLKSAKAAIGFDGFIISRESRNKKLPFKTSSNHIDVIATLFTEHELIVLAKFAKDEYNQPDKAIKITSDNDDWLEPLKYALKNYSSVIVYSEHEKHSGIIGLTNCIRKELSNPSSLRCFAIEDSTAPPFDMNHPFYEQQIKLGLSINVYKDSQWGSYRHLQLQITNEIIPREGHFQVICTMKGDLSTLSWVKGKHTLSKIKQSQQSVRIKCSALNFRDVMIASGKIHFDFVDRIEWQNIIGHEFAGVTNDGRRVVGFCNLGGIATYFSDPNCLLWEIPDSWSFEEAVTTPLVYSTVFLAFFSSAAIKQGESILIHAGSGGVGIAAIHVALHYGLEVYTTVSSKEKRDFLLNEFPSLKLENIGNSRDTSFEHMIAKNTKGCGVNYVLNSLSDDKLLASLRCLAENGTFLEIGKFDIMNKTKIDLGFLAKNIKIKPVFIKAHGKEVDANMKTVYKFFKDSMEKGIVKPLKQTVFEASDIQNAFRYLATGKHIGKVVIKIRENDESQLSLPIPAVPRVYCQKNLSYIIVGGLGGFGLEFADWLVLRNCKKLILTSTKGITNGYQASRIRTWQGYGVQVCVSTADVTTKNGCEDLIRLASDFGSVGGIFNLAVVLRDAMFENQNAKLFKESFDPKAIATRHLDEVSRELCPDLQHFVVFSSVSCGRGNAGQSNYGMANAIMERIIEKRHRLKLPAKAIQWGAVGDVGLLADLIDKNLDMQISGTLPQKITSCLEVLDVLLESDEPIVESMVVAEKKFSEIGKGNIIEMLLNILGIRDKKSVSMDASLSKIGLDSLMSVEISQLLEREFNIFLSLKELQMMSLHELEQRTKPNRRNVNDSNSMIDSLKASPQSGLQMLLSNIGKERKSDDTILQLKSISNGSKVKALIVPGIEGMSADVWEKLAEKLNFDTYILQLHKSFDSSSIKGICNHITEDVLKFYADSNEFLLIGYSFGTLLSLEIAKILEMNSKSGSIVMVDGSPTFFKRFTKFLGHSDTNDASIQREILTSLIHMEFPDNHEDIASEVFSKPDLNTKLESFINLYETMHNFKRKKKYSKEWIIALFKRFKMVQALNENSFPTLESSRMSLVVPSEKLFNDISINYDLNLYTLNDIQTLVIDGNHVSILHNLELPKFLNCLK</sequence>
<evidence type="ECO:0000256" key="3">
    <source>
        <dbReference type="ARBA" id="ARBA00012480"/>
    </source>
</evidence>
<evidence type="ECO:0000256" key="54">
    <source>
        <dbReference type="ARBA" id="ARBA00049263"/>
    </source>
</evidence>
<evidence type="ECO:0000256" key="11">
    <source>
        <dbReference type="ARBA" id="ARBA00022450"/>
    </source>
</evidence>
<dbReference type="SMART" id="SM00829">
    <property type="entry name" value="PKS_ER"/>
    <property type="match status" value="1"/>
</dbReference>
<dbReference type="EMBL" id="CVRI01000057">
    <property type="protein sequence ID" value="CRL02266.1"/>
    <property type="molecule type" value="Genomic_DNA"/>
</dbReference>
<evidence type="ECO:0000256" key="17">
    <source>
        <dbReference type="ARBA" id="ARBA00023239"/>
    </source>
</evidence>
<evidence type="ECO:0000256" key="9">
    <source>
        <dbReference type="ARBA" id="ARBA00013258"/>
    </source>
</evidence>
<dbReference type="SUPFAM" id="SSF53901">
    <property type="entry name" value="Thiolase-like"/>
    <property type="match status" value="1"/>
</dbReference>
<comment type="catalytic activity">
    <reaction evidence="48">
        <text>holo-[ACP] + acetyl-CoA = acetyl-[ACP] + CoA</text>
        <dbReference type="Rhea" id="RHEA:41788"/>
        <dbReference type="Rhea" id="RHEA-COMP:9621"/>
        <dbReference type="Rhea" id="RHEA-COMP:9685"/>
        <dbReference type="ChEBI" id="CHEBI:57287"/>
        <dbReference type="ChEBI" id="CHEBI:57288"/>
        <dbReference type="ChEBI" id="CHEBI:64479"/>
        <dbReference type="ChEBI" id="CHEBI:78446"/>
        <dbReference type="EC" id="2.3.1.38"/>
    </reaction>
    <physiologicalReaction direction="left-to-right" evidence="48">
        <dbReference type="Rhea" id="RHEA:41789"/>
    </physiologicalReaction>
</comment>
<dbReference type="Gene3D" id="3.40.366.10">
    <property type="entry name" value="Malonyl-Coenzyme A Acyl Carrier Protein, domain 2"/>
    <property type="match status" value="1"/>
</dbReference>
<evidence type="ECO:0000256" key="7">
    <source>
        <dbReference type="ARBA" id="ARBA00013191"/>
    </source>
</evidence>
<dbReference type="InterPro" id="IPR016036">
    <property type="entry name" value="Malonyl_transacylase_ACP-bd"/>
</dbReference>
<dbReference type="GO" id="GO:0016297">
    <property type="term" value="F:fatty acyl-[ACP] hydrolase activity"/>
    <property type="evidence" value="ECO:0007669"/>
    <property type="project" value="UniProtKB-EC"/>
</dbReference>
<evidence type="ECO:0000256" key="2">
    <source>
        <dbReference type="ARBA" id="ARBA00012004"/>
    </source>
</evidence>
<evidence type="ECO:0000256" key="31">
    <source>
        <dbReference type="ARBA" id="ARBA00047394"/>
    </source>
</evidence>
<feature type="domain" description="Ketosynthase family 3 (KS3)" evidence="61">
    <location>
        <begin position="14"/>
        <end position="419"/>
    </location>
</feature>
<evidence type="ECO:0000256" key="58">
    <source>
        <dbReference type="ARBA" id="ARBA00049521"/>
    </source>
</evidence>
<dbReference type="InterPro" id="IPR014030">
    <property type="entry name" value="Ketoacyl_synth_N"/>
</dbReference>
<dbReference type="PROSITE" id="PS00606">
    <property type="entry name" value="KS3_1"/>
    <property type="match status" value="1"/>
</dbReference>
<dbReference type="InterPro" id="IPR016035">
    <property type="entry name" value="Acyl_Trfase/lysoPLipase"/>
</dbReference>
<keyword evidence="11" id="KW-0596">Phosphopantetheine</keyword>
<dbReference type="Pfam" id="PF00550">
    <property type="entry name" value="PP-binding"/>
    <property type="match status" value="1"/>
</dbReference>
<evidence type="ECO:0000256" key="41">
    <source>
        <dbReference type="ARBA" id="ARBA00048051"/>
    </source>
</evidence>
<comment type="catalytic activity">
    <reaction evidence="43">
        <text>tetradecanoyl-[ACP] + H2O = tetradecanoate + holo-[ACP] + H(+)</text>
        <dbReference type="Rhea" id="RHEA:30123"/>
        <dbReference type="Rhea" id="RHEA-COMP:9648"/>
        <dbReference type="Rhea" id="RHEA-COMP:9685"/>
        <dbReference type="ChEBI" id="CHEBI:15377"/>
        <dbReference type="ChEBI" id="CHEBI:15378"/>
        <dbReference type="ChEBI" id="CHEBI:30807"/>
        <dbReference type="ChEBI" id="CHEBI:64479"/>
        <dbReference type="ChEBI" id="CHEBI:78477"/>
        <dbReference type="EC" id="3.1.2.14"/>
    </reaction>
    <physiologicalReaction direction="left-to-right" evidence="43">
        <dbReference type="Rhea" id="RHEA:30124"/>
    </physiologicalReaction>
</comment>
<dbReference type="GO" id="GO:0019171">
    <property type="term" value="F:(3R)-hydroxyacyl-[acyl-carrier-protein] dehydratase activity"/>
    <property type="evidence" value="ECO:0007669"/>
    <property type="project" value="UniProtKB-EC"/>
</dbReference>
<evidence type="ECO:0000313" key="62">
    <source>
        <dbReference type="EMBL" id="CRL02266.1"/>
    </source>
</evidence>
<dbReference type="GO" id="GO:0141148">
    <property type="term" value="F:enoyl-[acyl-carrier-protein] reductase (NADPH) activity"/>
    <property type="evidence" value="ECO:0007669"/>
    <property type="project" value="UniProtKB-EC"/>
</dbReference>
<evidence type="ECO:0000256" key="44">
    <source>
        <dbReference type="ARBA" id="ARBA00048420"/>
    </source>
</evidence>
<dbReference type="Pfam" id="PF00975">
    <property type="entry name" value="Thioesterase"/>
    <property type="match status" value="1"/>
</dbReference>
<evidence type="ECO:0000256" key="46">
    <source>
        <dbReference type="ARBA" id="ARBA00048571"/>
    </source>
</evidence>
<dbReference type="Pfam" id="PF00109">
    <property type="entry name" value="ketoacyl-synt"/>
    <property type="match status" value="1"/>
</dbReference>
<dbReference type="PANTHER" id="PTHR43775">
    <property type="entry name" value="FATTY ACID SYNTHASE"/>
    <property type="match status" value="1"/>
</dbReference>
<evidence type="ECO:0000256" key="32">
    <source>
        <dbReference type="ARBA" id="ARBA00047400"/>
    </source>
</evidence>
<dbReference type="PROSITE" id="PS00012">
    <property type="entry name" value="PHOSPHOPANTETHEINE"/>
    <property type="match status" value="1"/>
</dbReference>
<comment type="catalytic activity">
    <reaction evidence="26">
        <text>(3R)-hydroxyhexadecanoyl-[ACP] = (2E)-hexadecenoyl-[ACP] + H2O</text>
        <dbReference type="Rhea" id="RHEA:41908"/>
        <dbReference type="Rhea" id="RHEA-COMP:9650"/>
        <dbReference type="Rhea" id="RHEA-COMP:9651"/>
        <dbReference type="ChEBI" id="CHEBI:15377"/>
        <dbReference type="ChEBI" id="CHEBI:78480"/>
        <dbReference type="ChEBI" id="CHEBI:78481"/>
    </reaction>
    <physiologicalReaction direction="left-to-right" evidence="26">
        <dbReference type="Rhea" id="RHEA:41909"/>
    </physiologicalReaction>
</comment>
<evidence type="ECO:0000256" key="16">
    <source>
        <dbReference type="ARBA" id="ARBA00022990"/>
    </source>
</evidence>
<dbReference type="Gene3D" id="3.40.50.1820">
    <property type="entry name" value="alpha/beta hydrolase"/>
    <property type="match status" value="1"/>
</dbReference>
<evidence type="ECO:0000256" key="13">
    <source>
        <dbReference type="ARBA" id="ARBA00022679"/>
    </source>
</evidence>
<comment type="catalytic activity">
    <reaction evidence="22">
        <text>(3R)-hydroxydecanoyl-[ACP] = (2E)-decenoyl-[ACP] + H2O</text>
        <dbReference type="Rhea" id="RHEA:41860"/>
        <dbReference type="Rhea" id="RHEA-COMP:9638"/>
        <dbReference type="Rhea" id="RHEA-COMP:9639"/>
        <dbReference type="ChEBI" id="CHEBI:15377"/>
        <dbReference type="ChEBI" id="CHEBI:78466"/>
        <dbReference type="ChEBI" id="CHEBI:78467"/>
    </reaction>
    <physiologicalReaction direction="left-to-right" evidence="22">
        <dbReference type="Rhea" id="RHEA:41861"/>
    </physiologicalReaction>
</comment>
<evidence type="ECO:0000256" key="4">
    <source>
        <dbReference type="ARBA" id="ARBA00012873"/>
    </source>
</evidence>
<name>A0A1J1IRA4_9DIPT</name>
<dbReference type="InterPro" id="IPR006162">
    <property type="entry name" value="Ppantetheine_attach_site"/>
</dbReference>
<dbReference type="EC" id="1.3.1.39" evidence="2"/>
<dbReference type="InterPro" id="IPR018201">
    <property type="entry name" value="Ketoacyl_synth_AS"/>
</dbReference>
<dbReference type="SUPFAM" id="SSF47336">
    <property type="entry name" value="ACP-like"/>
    <property type="match status" value="1"/>
</dbReference>
<reference evidence="62 63" key="1">
    <citation type="submission" date="2015-04" db="EMBL/GenBank/DDBJ databases">
        <authorList>
            <person name="Syromyatnikov M.Y."/>
            <person name="Popov V.N."/>
        </authorList>
    </citation>
    <scope>NUCLEOTIDE SEQUENCE [LARGE SCALE GENOMIC DNA]</scope>
</reference>
<evidence type="ECO:0000256" key="10">
    <source>
        <dbReference type="ARBA" id="ARBA00018769"/>
    </source>
</evidence>
<dbReference type="InterPro" id="IPR016039">
    <property type="entry name" value="Thiolase-like"/>
</dbReference>
<dbReference type="OrthoDB" id="329835at2759"/>
<comment type="catalytic activity">
    <reaction evidence="40">
        <text>acetyl-[ACP] + malonyl-[ACP] + H(+) = 3-oxobutanoyl-[ACP] + holo-[ACP] + CO2</text>
        <dbReference type="Rhea" id="RHEA:41800"/>
        <dbReference type="Rhea" id="RHEA-COMP:9621"/>
        <dbReference type="Rhea" id="RHEA-COMP:9623"/>
        <dbReference type="Rhea" id="RHEA-COMP:9625"/>
        <dbReference type="Rhea" id="RHEA-COMP:9685"/>
        <dbReference type="ChEBI" id="CHEBI:15378"/>
        <dbReference type="ChEBI" id="CHEBI:16526"/>
        <dbReference type="ChEBI" id="CHEBI:64479"/>
        <dbReference type="ChEBI" id="CHEBI:78446"/>
        <dbReference type="ChEBI" id="CHEBI:78449"/>
        <dbReference type="ChEBI" id="CHEBI:78450"/>
    </reaction>
    <physiologicalReaction direction="left-to-right" evidence="40">
        <dbReference type="Rhea" id="RHEA:41801"/>
    </physiologicalReaction>
</comment>
<comment type="catalytic activity">
    <reaction evidence="53">
        <text>(2E)-tetradecenoyl-[ACP] + NADPH + H(+) = tetradecanoyl-[ACP] + NADP(+)</text>
        <dbReference type="Rhea" id="RHEA:41896"/>
        <dbReference type="Rhea" id="RHEA-COMP:9647"/>
        <dbReference type="Rhea" id="RHEA-COMP:9648"/>
        <dbReference type="ChEBI" id="CHEBI:15378"/>
        <dbReference type="ChEBI" id="CHEBI:57783"/>
        <dbReference type="ChEBI" id="CHEBI:58349"/>
        <dbReference type="ChEBI" id="CHEBI:78475"/>
        <dbReference type="ChEBI" id="CHEBI:78477"/>
    </reaction>
    <physiologicalReaction direction="left-to-right" evidence="53">
        <dbReference type="Rhea" id="RHEA:41897"/>
    </physiologicalReaction>
</comment>
<evidence type="ECO:0000256" key="43">
    <source>
        <dbReference type="ARBA" id="ARBA00048289"/>
    </source>
</evidence>
<comment type="catalytic activity">
    <reaction evidence="44">
        <text>(2E)-octenoyl-[ACP] + NADPH + H(+) = octanoyl-[ACP] + NADP(+)</text>
        <dbReference type="Rhea" id="RHEA:41848"/>
        <dbReference type="Rhea" id="RHEA-COMP:9635"/>
        <dbReference type="Rhea" id="RHEA-COMP:9636"/>
        <dbReference type="ChEBI" id="CHEBI:15378"/>
        <dbReference type="ChEBI" id="CHEBI:57783"/>
        <dbReference type="ChEBI" id="CHEBI:58349"/>
        <dbReference type="ChEBI" id="CHEBI:78462"/>
        <dbReference type="ChEBI" id="CHEBI:78463"/>
    </reaction>
    <physiologicalReaction direction="left-to-right" evidence="44">
        <dbReference type="Rhea" id="RHEA:41849"/>
    </physiologicalReaction>
</comment>
<comment type="catalytic activity">
    <reaction evidence="42">
        <text>(2E)-dodecenoyl-[ACP] + NADPH + H(+) = dodecanoyl-[ACP] + NADP(+)</text>
        <dbReference type="Rhea" id="RHEA:41880"/>
        <dbReference type="Rhea" id="RHEA-COMP:9643"/>
        <dbReference type="Rhea" id="RHEA-COMP:9644"/>
        <dbReference type="ChEBI" id="CHEBI:15378"/>
        <dbReference type="ChEBI" id="CHEBI:57783"/>
        <dbReference type="ChEBI" id="CHEBI:58349"/>
        <dbReference type="ChEBI" id="CHEBI:65264"/>
        <dbReference type="ChEBI" id="CHEBI:78472"/>
    </reaction>
    <physiologicalReaction direction="left-to-right" evidence="42">
        <dbReference type="Rhea" id="RHEA:41881"/>
    </physiologicalReaction>
</comment>
<dbReference type="Gene3D" id="3.90.180.10">
    <property type="entry name" value="Medium-chain alcohol dehydrogenases, catalytic domain"/>
    <property type="match status" value="1"/>
</dbReference>